<evidence type="ECO:0000256" key="2">
    <source>
        <dbReference type="ARBA" id="ARBA00022771"/>
    </source>
</evidence>
<keyword evidence="7" id="KW-1185">Reference proteome</keyword>
<dbReference type="PANTHER" id="PTHR14879">
    <property type="entry name" value="CASPASE REGULATOR, RING FINGER DOMAIN-CONTAINING"/>
    <property type="match status" value="1"/>
</dbReference>
<dbReference type="OrthoDB" id="1711136at2759"/>
<dbReference type="InterPro" id="IPR051728">
    <property type="entry name" value="RING-FYVE_E3_ubiquitin-ligase"/>
</dbReference>
<dbReference type="PaxDb" id="67767-A0A0J7JU07"/>
<dbReference type="EMBL" id="LBMM01034890">
    <property type="protein sequence ID" value="KMQ81504.1"/>
    <property type="molecule type" value="Genomic_DNA"/>
</dbReference>
<dbReference type="Pfam" id="PF13920">
    <property type="entry name" value="zf-C3HC4_3"/>
    <property type="match status" value="1"/>
</dbReference>
<organism evidence="6 7">
    <name type="scientific">Lasius niger</name>
    <name type="common">Black garden ant</name>
    <dbReference type="NCBI Taxonomy" id="67767"/>
    <lineage>
        <taxon>Eukaryota</taxon>
        <taxon>Metazoa</taxon>
        <taxon>Ecdysozoa</taxon>
        <taxon>Arthropoda</taxon>
        <taxon>Hexapoda</taxon>
        <taxon>Insecta</taxon>
        <taxon>Pterygota</taxon>
        <taxon>Neoptera</taxon>
        <taxon>Endopterygota</taxon>
        <taxon>Hymenoptera</taxon>
        <taxon>Apocrita</taxon>
        <taxon>Aculeata</taxon>
        <taxon>Formicoidea</taxon>
        <taxon>Formicidae</taxon>
        <taxon>Formicinae</taxon>
        <taxon>Lasius</taxon>
        <taxon>Lasius</taxon>
    </lineage>
</organism>
<dbReference type="FunFam" id="1.10.1170.10:FF:000002">
    <property type="entry name" value="Baculoviral IAP repeat containing 7"/>
    <property type="match status" value="1"/>
</dbReference>
<dbReference type="Proteomes" id="UP000036403">
    <property type="component" value="Unassembled WGS sequence"/>
</dbReference>
<dbReference type="SUPFAM" id="SSF57850">
    <property type="entry name" value="RING/U-box"/>
    <property type="match status" value="1"/>
</dbReference>
<evidence type="ECO:0000256" key="4">
    <source>
        <dbReference type="PROSITE-ProRule" id="PRU00175"/>
    </source>
</evidence>
<keyword evidence="2 4" id="KW-0863">Zinc-finger</keyword>
<dbReference type="InterPro" id="IPR013083">
    <property type="entry name" value="Znf_RING/FYVE/PHD"/>
</dbReference>
<dbReference type="PROSITE" id="PS50089">
    <property type="entry name" value="ZF_RING_2"/>
    <property type="match status" value="1"/>
</dbReference>
<evidence type="ECO:0000259" key="5">
    <source>
        <dbReference type="PROSITE" id="PS50089"/>
    </source>
</evidence>
<sequence length="124" mass="14293">MLIMSAVDSEPVEDEEGPKIFRKVIEREDGMRYLETIESPWSYSLATSKDPPVIRRVAIGRSPDDDDPNARIPEEMLCIVCIDRRRDTVFQPCSHLIVCTVCSVRIDDCPICRKRVTSKMRVYM</sequence>
<comment type="caution">
    <text evidence="6">The sequence shown here is derived from an EMBL/GenBank/DDBJ whole genome shotgun (WGS) entry which is preliminary data.</text>
</comment>
<evidence type="ECO:0000256" key="1">
    <source>
        <dbReference type="ARBA" id="ARBA00022723"/>
    </source>
</evidence>
<protein>
    <submittedName>
        <fullName evidence="6">Zinc finger protein</fullName>
    </submittedName>
</protein>
<proteinExistence type="predicted"/>
<dbReference type="GO" id="GO:0008270">
    <property type="term" value="F:zinc ion binding"/>
    <property type="evidence" value="ECO:0007669"/>
    <property type="project" value="UniProtKB-KW"/>
</dbReference>
<dbReference type="STRING" id="67767.A0A0J7JU07"/>
<keyword evidence="3" id="KW-0862">Zinc</keyword>
<evidence type="ECO:0000313" key="7">
    <source>
        <dbReference type="Proteomes" id="UP000036403"/>
    </source>
</evidence>
<dbReference type="Gene3D" id="3.30.40.10">
    <property type="entry name" value="Zinc/RING finger domain, C3HC4 (zinc finger)"/>
    <property type="match status" value="1"/>
</dbReference>
<evidence type="ECO:0000313" key="6">
    <source>
        <dbReference type="EMBL" id="KMQ81504.1"/>
    </source>
</evidence>
<keyword evidence="1" id="KW-0479">Metal-binding</keyword>
<name>A0A0J7JU07_LASNI</name>
<evidence type="ECO:0000256" key="3">
    <source>
        <dbReference type="ARBA" id="ARBA00022833"/>
    </source>
</evidence>
<feature type="domain" description="RING-type" evidence="5">
    <location>
        <begin position="78"/>
        <end position="113"/>
    </location>
</feature>
<dbReference type="PANTHER" id="PTHR14879:SF5">
    <property type="entry name" value="RING-TYPE DOMAIN-CONTAINING PROTEIN"/>
    <property type="match status" value="1"/>
</dbReference>
<dbReference type="AlphaFoldDB" id="A0A0J7JU07"/>
<reference evidence="6 7" key="1">
    <citation type="submission" date="2015-04" db="EMBL/GenBank/DDBJ databases">
        <title>Lasius niger genome sequencing.</title>
        <authorList>
            <person name="Konorov E.A."/>
            <person name="Nikitin M.A."/>
            <person name="Kirill M.V."/>
            <person name="Chang P."/>
        </authorList>
    </citation>
    <scope>NUCLEOTIDE SEQUENCE [LARGE SCALE GENOMIC DNA]</scope>
    <source>
        <tissue evidence="6">Whole</tissue>
    </source>
</reference>
<gene>
    <name evidence="6" type="ORF">RF55_26134</name>
</gene>
<accession>A0A0J7JU07</accession>
<dbReference type="InterPro" id="IPR001841">
    <property type="entry name" value="Znf_RING"/>
</dbReference>